<name>I2H4Q6_HENB6</name>
<dbReference type="GO" id="GO:0071561">
    <property type="term" value="C:nucleus-vacuole junction"/>
    <property type="evidence" value="ECO:0007669"/>
    <property type="project" value="EnsemblFungi"/>
</dbReference>
<dbReference type="InterPro" id="IPR058934">
    <property type="entry name" value="YMC020W-like"/>
</dbReference>
<dbReference type="eggNOG" id="ENOG502QR2T">
    <property type="taxonomic scope" value="Eukaryota"/>
</dbReference>
<evidence type="ECO:0000313" key="3">
    <source>
        <dbReference type="EMBL" id="CCH61358.1"/>
    </source>
</evidence>
<feature type="compositionally biased region" description="Basic and acidic residues" evidence="1">
    <location>
        <begin position="271"/>
        <end position="292"/>
    </location>
</feature>
<dbReference type="OrthoDB" id="5598028at2759"/>
<dbReference type="FunCoup" id="I2H4Q6">
    <property type="interactions" value="85"/>
</dbReference>
<dbReference type="HOGENOM" id="CLU_010834_1_1_1"/>
<dbReference type="AlphaFoldDB" id="I2H4Q6"/>
<protein>
    <recommendedName>
        <fullName evidence="2">YMC020W-like alpha/beta hydrolase domain-containing protein</fullName>
    </recommendedName>
</protein>
<dbReference type="GeneID" id="14496431"/>
<dbReference type="InParanoid" id="I2H4Q6"/>
<dbReference type="PANTHER" id="PTHR47349:SF1">
    <property type="entry name" value="AER328WP"/>
    <property type="match status" value="1"/>
</dbReference>
<organism evidence="3 4">
    <name type="scientific">Henningerozyma blattae (strain ATCC 34711 / CBS 6284 / DSM 70876 / NBRC 10599 / NRRL Y-10934 / UCD 77-7)</name>
    <name type="common">Yeast</name>
    <name type="synonym">Tetrapisispora blattae</name>
    <dbReference type="NCBI Taxonomy" id="1071380"/>
    <lineage>
        <taxon>Eukaryota</taxon>
        <taxon>Fungi</taxon>
        <taxon>Dikarya</taxon>
        <taxon>Ascomycota</taxon>
        <taxon>Saccharomycotina</taxon>
        <taxon>Saccharomycetes</taxon>
        <taxon>Saccharomycetales</taxon>
        <taxon>Saccharomycetaceae</taxon>
        <taxon>Henningerozyma</taxon>
    </lineage>
</organism>
<dbReference type="GO" id="GO:0005774">
    <property type="term" value="C:vacuolar membrane"/>
    <property type="evidence" value="ECO:0007669"/>
    <property type="project" value="EnsemblFungi"/>
</dbReference>
<proteinExistence type="predicted"/>
<dbReference type="EMBL" id="HE806320">
    <property type="protein sequence ID" value="CCH61358.1"/>
    <property type="molecule type" value="Genomic_DNA"/>
</dbReference>
<sequence>MTDNESHSVKNSLQNKPFQSDKLNNQAETEQNEYIAKVETQPVVRKTSWFRWERSSHGTSLSTSSSINATNNHNGNLIETNADTLRNNAPSRKASQNSTSIETPEFTSDTVTKHSTAEIQDPQRRRTWSFWHKNSKTNDIQGNSEIASTNDVNLADQRSIANSNSTGSDQNLEPQNPNSLTNILIPPQAYKNYLEQLKIWKENNPDSSNTNTNNSRDNKQKSKLTNTYDATILSERADESLPSANDLSINSKEIPSKSNRSDFATSANIKETSRTSHKDVYREGVHSNKDDTEPYFQPPNLVVPGLEILPVDNTWSSITNSLNNISAELKLTNRTGMPSTLSRKAPLPTLFNITEGQQRPLNILIVGVHGFFPTKIFRKVFGEPTGTSTKFINEAEAAITKYFESKDFPIKVSKIALEREGKIFDRVDYFFEVMKSWIDEINKSDYIYFAAHSQGCPVTFMLLGRLIETGLLSLDVLNYYENEEQPYKKTKKIISILAMNGINNGPFYGADQTLLVRSLRTIEQDSFMELFQFQNFESDNSKELLRTLKIVFDNDVKVTFVGTVNDQLVPLYSSMCSFIHHPNIFRATFIDKKSNTPDFITRVLKDAGILINLGYSDRSMIKEISSSLEGTLTGGGHSSAYHEWQVYDLAIKFSLETDNLKERQPLIYLPYKLDKMGTNVYRLPWCMRSFLYEVEKHLGQSELIKLQQEYNEWHPITQQEQDIKFRLAGLRSLL</sequence>
<reference evidence="3 4" key="1">
    <citation type="journal article" date="2011" name="Proc. Natl. Acad. Sci. U.S.A.">
        <title>Evolutionary erosion of yeast sex chromosomes by mating-type switching accidents.</title>
        <authorList>
            <person name="Gordon J.L."/>
            <person name="Armisen D."/>
            <person name="Proux-Wera E."/>
            <person name="Oheigeartaigh S.S."/>
            <person name="Byrne K.P."/>
            <person name="Wolfe K.H."/>
        </authorList>
    </citation>
    <scope>NUCLEOTIDE SEQUENCE [LARGE SCALE GENOMIC DNA]</scope>
    <source>
        <strain evidence="4">ATCC 34711 / CBS 6284 / DSM 70876 / NBRC 10599 / NRRL Y-10934 / UCD 77-7</strain>
    </source>
</reference>
<feature type="compositionally biased region" description="Polar residues" evidence="1">
    <location>
        <begin position="9"/>
        <end position="24"/>
    </location>
</feature>
<feature type="region of interest" description="Disordered" evidence="1">
    <location>
        <begin position="160"/>
        <end position="183"/>
    </location>
</feature>
<dbReference type="PANTHER" id="PTHR47349">
    <property type="entry name" value="CHROMOSOME 8, WHOLE GENOME SHOTGUN SEQUENCE"/>
    <property type="match status" value="1"/>
</dbReference>
<evidence type="ECO:0000256" key="1">
    <source>
        <dbReference type="SAM" id="MobiDB-lite"/>
    </source>
</evidence>
<feature type="region of interest" description="Disordered" evidence="1">
    <location>
        <begin position="87"/>
        <end position="145"/>
    </location>
</feature>
<dbReference type="KEGG" id="tbl:TBLA_0E03040"/>
<accession>I2H4Q6</accession>
<feature type="compositionally biased region" description="Polar residues" evidence="1">
    <location>
        <begin position="160"/>
        <end position="182"/>
    </location>
</feature>
<evidence type="ECO:0000313" key="4">
    <source>
        <dbReference type="Proteomes" id="UP000002866"/>
    </source>
</evidence>
<feature type="compositionally biased region" description="Basic and acidic residues" evidence="1">
    <location>
        <begin position="111"/>
        <end position="124"/>
    </location>
</feature>
<feature type="region of interest" description="Disordered" evidence="1">
    <location>
        <begin position="1"/>
        <end position="24"/>
    </location>
</feature>
<gene>
    <name evidence="3" type="primary">TBLA0E03040</name>
    <name evidence="3" type="ORF">TBLA_0E03040</name>
</gene>
<feature type="compositionally biased region" description="Polar residues" evidence="1">
    <location>
        <begin position="242"/>
        <end position="270"/>
    </location>
</feature>
<evidence type="ECO:0000259" key="2">
    <source>
        <dbReference type="Pfam" id="PF26147"/>
    </source>
</evidence>
<dbReference type="Pfam" id="PF26147">
    <property type="entry name" value="AB_HYDROLASE_YMC0-YMC35"/>
    <property type="match status" value="1"/>
</dbReference>
<dbReference type="RefSeq" id="XP_004180877.1">
    <property type="nucleotide sequence ID" value="XM_004180829.1"/>
</dbReference>
<dbReference type="InterPro" id="IPR058933">
    <property type="entry name" value="YMC020W-like_ab_hydrolase"/>
</dbReference>
<feature type="compositionally biased region" description="Polar residues" evidence="1">
    <location>
        <begin position="87"/>
        <end position="110"/>
    </location>
</feature>
<feature type="domain" description="YMC020W-like alpha/beta hydrolase" evidence="2">
    <location>
        <begin position="354"/>
        <end position="693"/>
    </location>
</feature>
<feature type="region of interest" description="Disordered" evidence="1">
    <location>
        <begin position="202"/>
        <end position="296"/>
    </location>
</feature>
<feature type="compositionally biased region" description="Low complexity" evidence="1">
    <location>
        <begin position="205"/>
        <end position="215"/>
    </location>
</feature>
<keyword evidence="4" id="KW-1185">Reference proteome</keyword>
<dbReference type="Proteomes" id="UP000002866">
    <property type="component" value="Chromosome 5"/>
</dbReference>